<evidence type="ECO:0000313" key="1">
    <source>
        <dbReference type="Proteomes" id="UP000887564"/>
    </source>
</evidence>
<accession>A0A914RBD5</accession>
<dbReference type="Proteomes" id="UP000887564">
    <property type="component" value="Unplaced"/>
</dbReference>
<protein>
    <submittedName>
        <fullName evidence="2">Uncharacterized protein</fullName>
    </submittedName>
</protein>
<dbReference type="AlphaFoldDB" id="A0A914RBD5"/>
<name>A0A914RBD5_PAREQ</name>
<proteinExistence type="predicted"/>
<keyword evidence="1" id="KW-1185">Reference proteome</keyword>
<dbReference type="WBParaSite" id="PEQ_0000380301-mRNA-1">
    <property type="protein sequence ID" value="PEQ_0000380301-mRNA-1"/>
    <property type="gene ID" value="PEQ_0000380301"/>
</dbReference>
<evidence type="ECO:0000313" key="2">
    <source>
        <dbReference type="WBParaSite" id="PEQ_0000380301-mRNA-1"/>
    </source>
</evidence>
<reference evidence="2" key="1">
    <citation type="submission" date="2022-11" db="UniProtKB">
        <authorList>
            <consortium name="WormBaseParasite"/>
        </authorList>
    </citation>
    <scope>IDENTIFICATION</scope>
</reference>
<organism evidence="1 2">
    <name type="scientific">Parascaris equorum</name>
    <name type="common">Equine roundworm</name>
    <dbReference type="NCBI Taxonomy" id="6256"/>
    <lineage>
        <taxon>Eukaryota</taxon>
        <taxon>Metazoa</taxon>
        <taxon>Ecdysozoa</taxon>
        <taxon>Nematoda</taxon>
        <taxon>Chromadorea</taxon>
        <taxon>Rhabditida</taxon>
        <taxon>Spirurina</taxon>
        <taxon>Ascaridomorpha</taxon>
        <taxon>Ascaridoidea</taxon>
        <taxon>Ascarididae</taxon>
        <taxon>Parascaris</taxon>
    </lineage>
</organism>
<sequence>MDSVLDRLTRTSCKNNAWCQFTDGSYLSGALLFLHSESLPASKYFLRAIFGWNHQMTGALECMNIGIYSAIWYPVIVPLELFMGQMIY</sequence>